<dbReference type="InterPro" id="IPR023465">
    <property type="entry name" value="Riboflavin_kinase_dom_sf"/>
</dbReference>
<evidence type="ECO:0000256" key="15">
    <source>
        <dbReference type="PIRNR" id="PIRNR004491"/>
    </source>
</evidence>
<dbReference type="NCBIfam" id="TIGR00083">
    <property type="entry name" value="ribF"/>
    <property type="match status" value="1"/>
</dbReference>
<keyword evidence="9 15" id="KW-0418">Kinase</keyword>
<dbReference type="PANTHER" id="PTHR22749">
    <property type="entry name" value="RIBOFLAVIN KINASE/FMN ADENYLYLTRANSFERASE"/>
    <property type="match status" value="1"/>
</dbReference>
<comment type="catalytic activity">
    <reaction evidence="13 15">
        <text>riboflavin + ATP = FMN + ADP + H(+)</text>
        <dbReference type="Rhea" id="RHEA:14357"/>
        <dbReference type="ChEBI" id="CHEBI:15378"/>
        <dbReference type="ChEBI" id="CHEBI:30616"/>
        <dbReference type="ChEBI" id="CHEBI:57986"/>
        <dbReference type="ChEBI" id="CHEBI:58210"/>
        <dbReference type="ChEBI" id="CHEBI:456216"/>
        <dbReference type="EC" id="2.7.1.26"/>
    </reaction>
</comment>
<dbReference type="InterPro" id="IPR023468">
    <property type="entry name" value="Riboflavin_kinase"/>
</dbReference>
<evidence type="ECO:0000313" key="17">
    <source>
        <dbReference type="EMBL" id="RRN46128.1"/>
    </source>
</evidence>
<dbReference type="FunFam" id="3.40.50.620:FF:000021">
    <property type="entry name" value="Riboflavin biosynthesis protein"/>
    <property type="match status" value="1"/>
</dbReference>
<evidence type="ECO:0000256" key="14">
    <source>
        <dbReference type="ARBA" id="ARBA00049494"/>
    </source>
</evidence>
<dbReference type="InterPro" id="IPR015865">
    <property type="entry name" value="Riboflavin_kinase_bac/euk"/>
</dbReference>
<dbReference type="SMART" id="SM00904">
    <property type="entry name" value="Flavokinase"/>
    <property type="match status" value="1"/>
</dbReference>
<dbReference type="UniPathway" id="UPA00277">
    <property type="reaction ID" value="UER00407"/>
</dbReference>
<dbReference type="GO" id="GO:0006747">
    <property type="term" value="P:FAD biosynthetic process"/>
    <property type="evidence" value="ECO:0007669"/>
    <property type="project" value="UniProtKB-UniRule"/>
</dbReference>
<dbReference type="PANTHER" id="PTHR22749:SF6">
    <property type="entry name" value="RIBOFLAVIN KINASE"/>
    <property type="match status" value="1"/>
</dbReference>
<evidence type="ECO:0000256" key="3">
    <source>
        <dbReference type="ARBA" id="ARBA00005201"/>
    </source>
</evidence>
<evidence type="ECO:0000313" key="18">
    <source>
        <dbReference type="Proteomes" id="UP000270261"/>
    </source>
</evidence>
<keyword evidence="11 15" id="KW-0067">ATP-binding</keyword>
<dbReference type="InterPro" id="IPR015864">
    <property type="entry name" value="FAD_synthase"/>
</dbReference>
<evidence type="ECO:0000256" key="13">
    <source>
        <dbReference type="ARBA" id="ARBA00047880"/>
    </source>
</evidence>
<dbReference type="Pfam" id="PF06574">
    <property type="entry name" value="FAD_syn"/>
    <property type="match status" value="1"/>
</dbReference>
<keyword evidence="7 15" id="KW-0548">Nucleotidyltransferase</keyword>
<dbReference type="GO" id="GO:0009231">
    <property type="term" value="P:riboflavin biosynthetic process"/>
    <property type="evidence" value="ECO:0007669"/>
    <property type="project" value="InterPro"/>
</dbReference>
<evidence type="ECO:0000256" key="4">
    <source>
        <dbReference type="ARBA" id="ARBA00022630"/>
    </source>
</evidence>
<keyword evidence="12" id="KW-0511">Multifunctional enzyme</keyword>
<dbReference type="PIRSF" id="PIRSF004491">
    <property type="entry name" value="FAD_Synth"/>
    <property type="match status" value="1"/>
</dbReference>
<comment type="pathway">
    <text evidence="3 15">Cofactor biosynthesis; FMN biosynthesis; FMN from riboflavin (ATP route): step 1/1.</text>
</comment>
<dbReference type="InterPro" id="IPR014729">
    <property type="entry name" value="Rossmann-like_a/b/a_fold"/>
</dbReference>
<evidence type="ECO:0000256" key="7">
    <source>
        <dbReference type="ARBA" id="ARBA00022695"/>
    </source>
</evidence>
<dbReference type="GO" id="GO:0005524">
    <property type="term" value="F:ATP binding"/>
    <property type="evidence" value="ECO:0007669"/>
    <property type="project" value="UniProtKB-UniRule"/>
</dbReference>
<evidence type="ECO:0000256" key="5">
    <source>
        <dbReference type="ARBA" id="ARBA00022643"/>
    </source>
</evidence>
<dbReference type="EC" id="2.7.7.2" evidence="15"/>
<evidence type="ECO:0000256" key="11">
    <source>
        <dbReference type="ARBA" id="ARBA00022840"/>
    </source>
</evidence>
<dbReference type="InterPro" id="IPR002606">
    <property type="entry name" value="Riboflavin_kinase_bac"/>
</dbReference>
<keyword evidence="8 15" id="KW-0547">Nucleotide-binding</keyword>
<dbReference type="AlphaFoldDB" id="A0A426FU51"/>
<dbReference type="UniPathway" id="UPA00276">
    <property type="reaction ID" value="UER00406"/>
</dbReference>
<comment type="pathway">
    <text evidence="2 15">Cofactor biosynthesis; FAD biosynthesis; FAD from FMN: step 1/1.</text>
</comment>
<dbReference type="NCBIfam" id="NF004159">
    <property type="entry name" value="PRK05627.1-2"/>
    <property type="match status" value="1"/>
</dbReference>
<dbReference type="RefSeq" id="WP_125095554.1">
    <property type="nucleotide sequence ID" value="NZ_RRUE01000001.1"/>
</dbReference>
<dbReference type="GO" id="GO:0003919">
    <property type="term" value="F:FMN adenylyltransferase activity"/>
    <property type="evidence" value="ECO:0007669"/>
    <property type="project" value="UniProtKB-UniRule"/>
</dbReference>
<evidence type="ECO:0000256" key="10">
    <source>
        <dbReference type="ARBA" id="ARBA00022827"/>
    </source>
</evidence>
<gene>
    <name evidence="17" type="ORF">EHV23_05745</name>
</gene>
<name>A0A426FU51_9BURK</name>
<evidence type="ECO:0000256" key="8">
    <source>
        <dbReference type="ARBA" id="ARBA00022741"/>
    </source>
</evidence>
<dbReference type="Pfam" id="PF01687">
    <property type="entry name" value="Flavokinase"/>
    <property type="match status" value="1"/>
</dbReference>
<dbReference type="GO" id="GO:0008531">
    <property type="term" value="F:riboflavin kinase activity"/>
    <property type="evidence" value="ECO:0007669"/>
    <property type="project" value="UniProtKB-UniRule"/>
</dbReference>
<accession>A0A426FU51</accession>
<protein>
    <recommendedName>
        <fullName evidence="15">Riboflavin biosynthesis protein</fullName>
    </recommendedName>
    <domain>
        <recommendedName>
            <fullName evidence="15">Riboflavin kinase</fullName>
            <ecNumber evidence="15">2.7.1.26</ecNumber>
        </recommendedName>
        <alternativeName>
            <fullName evidence="15">Flavokinase</fullName>
        </alternativeName>
    </domain>
    <domain>
        <recommendedName>
            <fullName evidence="15">FMN adenylyltransferase</fullName>
            <ecNumber evidence="15">2.7.7.2</ecNumber>
        </recommendedName>
        <alternativeName>
            <fullName evidence="15">FAD pyrophosphorylase</fullName>
        </alternativeName>
        <alternativeName>
            <fullName evidence="15">FAD synthase</fullName>
        </alternativeName>
    </domain>
</protein>
<keyword evidence="5 15" id="KW-0288">FMN</keyword>
<comment type="catalytic activity">
    <reaction evidence="14 15">
        <text>FMN + ATP + H(+) = FAD + diphosphate</text>
        <dbReference type="Rhea" id="RHEA:17237"/>
        <dbReference type="ChEBI" id="CHEBI:15378"/>
        <dbReference type="ChEBI" id="CHEBI:30616"/>
        <dbReference type="ChEBI" id="CHEBI:33019"/>
        <dbReference type="ChEBI" id="CHEBI:57692"/>
        <dbReference type="ChEBI" id="CHEBI:58210"/>
        <dbReference type="EC" id="2.7.7.2"/>
    </reaction>
</comment>
<evidence type="ECO:0000256" key="2">
    <source>
        <dbReference type="ARBA" id="ARBA00004726"/>
    </source>
</evidence>
<dbReference type="CDD" id="cd02064">
    <property type="entry name" value="FAD_synthetase_N"/>
    <property type="match status" value="1"/>
</dbReference>
<organism evidence="17 18">
    <name type="scientific">Lautropia dentalis</name>
    <dbReference type="NCBI Taxonomy" id="2490857"/>
    <lineage>
        <taxon>Bacteria</taxon>
        <taxon>Pseudomonadati</taxon>
        <taxon>Pseudomonadota</taxon>
        <taxon>Betaproteobacteria</taxon>
        <taxon>Burkholderiales</taxon>
        <taxon>Burkholderiaceae</taxon>
        <taxon>Lautropia</taxon>
    </lineage>
</organism>
<dbReference type="Gene3D" id="2.40.30.30">
    <property type="entry name" value="Riboflavin kinase-like"/>
    <property type="match status" value="1"/>
</dbReference>
<evidence type="ECO:0000256" key="12">
    <source>
        <dbReference type="ARBA" id="ARBA00023268"/>
    </source>
</evidence>
<dbReference type="GO" id="GO:0009398">
    <property type="term" value="P:FMN biosynthetic process"/>
    <property type="evidence" value="ECO:0007669"/>
    <property type="project" value="UniProtKB-UniRule"/>
</dbReference>
<comment type="function">
    <text evidence="1">Catalyzes the phosphorylation of riboflavin to FMN followed by the adenylation of FMN to FAD.</text>
</comment>
<dbReference type="NCBIfam" id="NF004163">
    <property type="entry name" value="PRK05627.1-6"/>
    <property type="match status" value="1"/>
</dbReference>
<dbReference type="Proteomes" id="UP000270261">
    <property type="component" value="Unassembled WGS sequence"/>
</dbReference>
<dbReference type="OrthoDB" id="9803667at2"/>
<keyword evidence="4 15" id="KW-0285">Flavoprotein</keyword>
<comment type="similarity">
    <text evidence="15">Belongs to the ribF family.</text>
</comment>
<keyword evidence="6 15" id="KW-0808">Transferase</keyword>
<evidence type="ECO:0000256" key="1">
    <source>
        <dbReference type="ARBA" id="ARBA00002121"/>
    </source>
</evidence>
<comment type="caution">
    <text evidence="17">The sequence shown here is derived from an EMBL/GenBank/DDBJ whole genome shotgun (WGS) entry which is preliminary data.</text>
</comment>
<dbReference type="NCBIfam" id="NF004160">
    <property type="entry name" value="PRK05627.1-3"/>
    <property type="match status" value="1"/>
</dbReference>
<dbReference type="SUPFAM" id="SSF52374">
    <property type="entry name" value="Nucleotidylyl transferase"/>
    <property type="match status" value="1"/>
</dbReference>
<proteinExistence type="inferred from homology"/>
<dbReference type="EC" id="2.7.1.26" evidence="15"/>
<keyword evidence="18" id="KW-1185">Reference proteome</keyword>
<dbReference type="SUPFAM" id="SSF82114">
    <property type="entry name" value="Riboflavin kinase-like"/>
    <property type="match status" value="1"/>
</dbReference>
<evidence type="ECO:0000256" key="6">
    <source>
        <dbReference type="ARBA" id="ARBA00022679"/>
    </source>
</evidence>
<feature type="domain" description="Riboflavin kinase" evidence="16">
    <location>
        <begin position="191"/>
        <end position="319"/>
    </location>
</feature>
<dbReference type="EMBL" id="RRUE01000001">
    <property type="protein sequence ID" value="RRN46128.1"/>
    <property type="molecule type" value="Genomic_DNA"/>
</dbReference>
<dbReference type="Gene3D" id="3.40.50.620">
    <property type="entry name" value="HUPs"/>
    <property type="match status" value="1"/>
</dbReference>
<evidence type="ECO:0000256" key="9">
    <source>
        <dbReference type="ARBA" id="ARBA00022777"/>
    </source>
</evidence>
<keyword evidence="10 15" id="KW-0274">FAD</keyword>
<evidence type="ECO:0000259" key="16">
    <source>
        <dbReference type="SMART" id="SM00904"/>
    </source>
</evidence>
<sequence length="336" mass="36759">MKILRSLPPARPGQPCALTIGNFDGVHLGHQALVRTLVADARAQGLPAAVLTFEPHPREYFHALQQQRGQAAGPAPLRISGLRDRLDMLARLGVDQVHLAPFGPRVAGWPAEDFVRHCLAERLQARHIRIGTDFCFGARRQGDFGLLKSVGAECGIEVVAMPMVEDAGVRISSSLIREALAQADFGWAAQMLGRPYTLSGRVVHGRRLGTELGFPTLNLRFPHGQPALSGIFVVQVCGLDADPQRPLPAVASFGTRPAVEAHGQWLLEVHLLDWQGDAYGRLVQVEFLKKLRDEAHFDSLDALKAQIGRDTDEARCHFLQHASREGSKHPSPLILS</sequence>
<reference evidence="17 18" key="1">
    <citation type="submission" date="2018-11" db="EMBL/GenBank/DDBJ databases">
        <title>Genome sequencing of Lautropia sp. KCOM 2505 (= ChDC F240).</title>
        <authorList>
            <person name="Kook J.-K."/>
            <person name="Park S.-N."/>
            <person name="Lim Y.K."/>
        </authorList>
    </citation>
    <scope>NUCLEOTIDE SEQUENCE [LARGE SCALE GENOMIC DNA]</scope>
    <source>
        <strain evidence="17 18">KCOM 2505</strain>
    </source>
</reference>